<proteinExistence type="predicted"/>
<organism evidence="1 2">
    <name type="scientific">Morchella conica CCBAS932</name>
    <dbReference type="NCBI Taxonomy" id="1392247"/>
    <lineage>
        <taxon>Eukaryota</taxon>
        <taxon>Fungi</taxon>
        <taxon>Dikarya</taxon>
        <taxon>Ascomycota</taxon>
        <taxon>Pezizomycotina</taxon>
        <taxon>Pezizomycetes</taxon>
        <taxon>Pezizales</taxon>
        <taxon>Morchellaceae</taxon>
        <taxon>Morchella</taxon>
    </lineage>
</organism>
<dbReference type="Proteomes" id="UP000277580">
    <property type="component" value="Unassembled WGS sequence"/>
</dbReference>
<sequence length="106" mass="12488">MYIICGWNPQFLDHGRRTFWRGPRRYIHMRMILEGIDVGIRPGLIQRRLCVWLELFEHRQRDRDTGLACRGIQAIKLLREAYSSMYSSSTMCVCVCVCVYTICIAI</sequence>
<evidence type="ECO:0000313" key="2">
    <source>
        <dbReference type="Proteomes" id="UP000277580"/>
    </source>
</evidence>
<keyword evidence="2" id="KW-1185">Reference proteome</keyword>
<dbReference type="AlphaFoldDB" id="A0A3N4LCQ4"/>
<gene>
    <name evidence="1" type="ORF">P167DRAFT_532724</name>
</gene>
<accession>A0A3N4LCQ4</accession>
<name>A0A3N4LCQ4_9PEZI</name>
<reference evidence="1 2" key="1">
    <citation type="journal article" date="2018" name="Nat. Ecol. Evol.">
        <title>Pezizomycetes genomes reveal the molecular basis of ectomycorrhizal truffle lifestyle.</title>
        <authorList>
            <person name="Murat C."/>
            <person name="Payen T."/>
            <person name="Noel B."/>
            <person name="Kuo A."/>
            <person name="Morin E."/>
            <person name="Chen J."/>
            <person name="Kohler A."/>
            <person name="Krizsan K."/>
            <person name="Balestrini R."/>
            <person name="Da Silva C."/>
            <person name="Montanini B."/>
            <person name="Hainaut M."/>
            <person name="Levati E."/>
            <person name="Barry K.W."/>
            <person name="Belfiori B."/>
            <person name="Cichocki N."/>
            <person name="Clum A."/>
            <person name="Dockter R.B."/>
            <person name="Fauchery L."/>
            <person name="Guy J."/>
            <person name="Iotti M."/>
            <person name="Le Tacon F."/>
            <person name="Lindquist E.A."/>
            <person name="Lipzen A."/>
            <person name="Malagnac F."/>
            <person name="Mello A."/>
            <person name="Molinier V."/>
            <person name="Miyauchi S."/>
            <person name="Poulain J."/>
            <person name="Riccioni C."/>
            <person name="Rubini A."/>
            <person name="Sitrit Y."/>
            <person name="Splivallo R."/>
            <person name="Traeger S."/>
            <person name="Wang M."/>
            <person name="Zifcakova L."/>
            <person name="Wipf D."/>
            <person name="Zambonelli A."/>
            <person name="Paolocci F."/>
            <person name="Nowrousian M."/>
            <person name="Ottonello S."/>
            <person name="Baldrian P."/>
            <person name="Spatafora J.W."/>
            <person name="Henrissat B."/>
            <person name="Nagy L.G."/>
            <person name="Aury J.M."/>
            <person name="Wincker P."/>
            <person name="Grigoriev I.V."/>
            <person name="Bonfante P."/>
            <person name="Martin F.M."/>
        </authorList>
    </citation>
    <scope>NUCLEOTIDE SEQUENCE [LARGE SCALE GENOMIC DNA]</scope>
    <source>
        <strain evidence="1 2">CCBAS932</strain>
    </source>
</reference>
<dbReference type="EMBL" id="ML119111">
    <property type="protein sequence ID" value="RPB15775.1"/>
    <property type="molecule type" value="Genomic_DNA"/>
</dbReference>
<protein>
    <submittedName>
        <fullName evidence="1">Uncharacterized protein</fullName>
    </submittedName>
</protein>
<evidence type="ECO:0000313" key="1">
    <source>
        <dbReference type="EMBL" id="RPB15775.1"/>
    </source>
</evidence>
<dbReference type="InParanoid" id="A0A3N4LCQ4"/>
<feature type="non-terminal residue" evidence="1">
    <location>
        <position position="1"/>
    </location>
</feature>